<dbReference type="InterPro" id="IPR019510">
    <property type="entry name" value="AKAP7-like_phosphoesterase"/>
</dbReference>
<feature type="compositionally biased region" description="Polar residues" evidence="1">
    <location>
        <begin position="49"/>
        <end position="60"/>
    </location>
</feature>
<name>A0A4R0R6B7_9APHY</name>
<dbReference type="InterPro" id="IPR009210">
    <property type="entry name" value="ASCC1"/>
</dbReference>
<organism evidence="3 4">
    <name type="scientific">Steccherinum ochraceum</name>
    <dbReference type="NCBI Taxonomy" id="92696"/>
    <lineage>
        <taxon>Eukaryota</taxon>
        <taxon>Fungi</taxon>
        <taxon>Dikarya</taxon>
        <taxon>Basidiomycota</taxon>
        <taxon>Agaricomycotina</taxon>
        <taxon>Agaricomycetes</taxon>
        <taxon>Polyporales</taxon>
        <taxon>Steccherinaceae</taxon>
        <taxon>Steccherinum</taxon>
    </lineage>
</organism>
<protein>
    <recommendedName>
        <fullName evidence="2">A-kinase anchor protein 7-like phosphoesterase domain-containing protein</fullName>
    </recommendedName>
</protein>
<evidence type="ECO:0000313" key="4">
    <source>
        <dbReference type="Proteomes" id="UP000292702"/>
    </source>
</evidence>
<feature type="domain" description="A-kinase anchor protein 7-like phosphoesterase" evidence="2">
    <location>
        <begin position="59"/>
        <end position="165"/>
    </location>
</feature>
<dbReference type="Gene3D" id="3.90.1140.10">
    <property type="entry name" value="Cyclic phosphodiesterase"/>
    <property type="match status" value="1"/>
</dbReference>
<feature type="compositionally biased region" description="Polar residues" evidence="1">
    <location>
        <begin position="182"/>
        <end position="200"/>
    </location>
</feature>
<feature type="region of interest" description="Disordered" evidence="1">
    <location>
        <begin position="41"/>
        <end position="60"/>
    </location>
</feature>
<dbReference type="PANTHER" id="PTHR13360:SF1">
    <property type="entry name" value="ACTIVATING SIGNAL COINTEGRATOR 1 COMPLEX SUBUNIT 1"/>
    <property type="match status" value="1"/>
</dbReference>
<dbReference type="GO" id="GO:0005634">
    <property type="term" value="C:nucleus"/>
    <property type="evidence" value="ECO:0007669"/>
    <property type="project" value="TreeGrafter"/>
</dbReference>
<evidence type="ECO:0000256" key="1">
    <source>
        <dbReference type="SAM" id="MobiDB-lite"/>
    </source>
</evidence>
<dbReference type="STRING" id="92696.A0A4R0R6B7"/>
<feature type="region of interest" description="Disordered" evidence="1">
    <location>
        <begin position="182"/>
        <end position="205"/>
    </location>
</feature>
<dbReference type="GO" id="GO:0006355">
    <property type="term" value="P:regulation of DNA-templated transcription"/>
    <property type="evidence" value="ECO:0007669"/>
    <property type="project" value="TreeGrafter"/>
</dbReference>
<dbReference type="OrthoDB" id="277832at2759"/>
<accession>A0A4R0R6B7</accession>
<keyword evidence="4" id="KW-1185">Reference proteome</keyword>
<reference evidence="3 4" key="1">
    <citation type="submission" date="2018-11" db="EMBL/GenBank/DDBJ databases">
        <title>Genome assembly of Steccherinum ochraceum LE-BIN_3174, the white-rot fungus of the Steccherinaceae family (The Residual Polyporoid clade, Polyporales, Basidiomycota).</title>
        <authorList>
            <person name="Fedorova T.V."/>
            <person name="Glazunova O.A."/>
            <person name="Landesman E.O."/>
            <person name="Moiseenko K.V."/>
            <person name="Psurtseva N.V."/>
            <person name="Savinova O.S."/>
            <person name="Shakhova N.V."/>
            <person name="Tyazhelova T.V."/>
            <person name="Vasina D.V."/>
        </authorList>
    </citation>
    <scope>NUCLEOTIDE SEQUENCE [LARGE SCALE GENOMIC DNA]</scope>
    <source>
        <strain evidence="3 4">LE-BIN_3174</strain>
    </source>
</reference>
<evidence type="ECO:0000313" key="3">
    <source>
        <dbReference type="EMBL" id="TCD63061.1"/>
    </source>
</evidence>
<gene>
    <name evidence="3" type="ORF">EIP91_006048</name>
</gene>
<proteinExistence type="predicted"/>
<comment type="caution">
    <text evidence="3">The sequence shown here is derived from an EMBL/GenBank/DDBJ whole genome shotgun (WGS) entry which is preliminary data.</text>
</comment>
<sequence length="243" mass="26669">MTAFTDALLTTEPAVPGLDKSIVVSPRRMHLTLGVMSLSTELHPASGNDDGSGQQQQQPSLQSAIDLLQELKPRIMEALSGKQLCVELKRVDIMKPERGSLEKAHVLWTGPTEEGEDAARLKRVCNLIHNEFKKAGLVVDEGRPLKLHCTILNTTYRRPHGKRTPFSYTAVLASPAFRAIEQQQPETSRTEPQLGTNSGSGARGRAPIAVNLGSWMVDEVQICEMGSWGPEGEYVSVCRCRLD</sequence>
<dbReference type="EMBL" id="RWJN01000325">
    <property type="protein sequence ID" value="TCD63061.1"/>
    <property type="molecule type" value="Genomic_DNA"/>
</dbReference>
<evidence type="ECO:0000259" key="2">
    <source>
        <dbReference type="Pfam" id="PF10469"/>
    </source>
</evidence>
<dbReference type="PANTHER" id="PTHR13360">
    <property type="entry name" value="ACTIVATING SIGNAL COINTEGRATOR 1 COMPLEX SUBUNIT 1"/>
    <property type="match status" value="1"/>
</dbReference>
<dbReference type="Pfam" id="PF10469">
    <property type="entry name" value="AKAP7_NLS"/>
    <property type="match status" value="1"/>
</dbReference>
<dbReference type="Proteomes" id="UP000292702">
    <property type="component" value="Unassembled WGS sequence"/>
</dbReference>
<dbReference type="GO" id="GO:0006307">
    <property type="term" value="P:DNA alkylation repair"/>
    <property type="evidence" value="ECO:0007669"/>
    <property type="project" value="InterPro"/>
</dbReference>
<dbReference type="AlphaFoldDB" id="A0A4R0R6B7"/>